<dbReference type="SUPFAM" id="SSF52025">
    <property type="entry name" value="PA domain"/>
    <property type="match status" value="1"/>
</dbReference>
<evidence type="ECO:0000256" key="2">
    <source>
        <dbReference type="ARBA" id="ARBA00022670"/>
    </source>
</evidence>
<evidence type="ECO:0000259" key="8">
    <source>
        <dbReference type="Pfam" id="PF04389"/>
    </source>
</evidence>
<sequence>MRFHPTAALLALCACAAAGAAAPLKVDTDAMLSQITTLASDEFEGRAPGSHGETLTVDYLQQQLKKLGLEPGNPDGTYLQAVPMAGISTHPTLSYRAGAGAPVKLAYPDQFVAWSARTDKQVNVADSELVFVGYGITAPQYQWDDYKGVDLHGKTVVVLINDPPLPDPKHPKQLDASQFGGKALTWYGRWNYKFEMAARLGAAAVLIVHDTRPAGYPYDVARSSLAREVFTIKTKGPHPAFPPLAGWLPLEQARAMFKAGGQDFDQLQHGALSRDFKPVPLGVKVTLNAQNTWREVVSNNVVAKITGADPALRNEVVLYSAHWDHFGIDDTLPGPRTQQIFHGARDNASGVAALLAVAKAYKALPVAPKRSIVFLFTTGEERGLLGAQYYARNPLYPLNKTLLDLNVEGLNLWGRTRDVELVGMGRSDAEDIVVSAARKQGRTVHGEINPELGMYFRNDQLEFARAGVPALLLRGGAQYTGTGAAGALARRQGYTANQYHTVHDVVEPDWDLRGAAQDIALLYEVGYQVAQGSAFPQWKPNAEFKAAREQSLAARPK</sequence>
<keyword evidence="2" id="KW-0645">Protease</keyword>
<comment type="caution">
    <text evidence="9">The sequence shown here is derived from an EMBL/GenBank/DDBJ whole genome shotgun (WGS) entry which is preliminary data.</text>
</comment>
<evidence type="ECO:0000256" key="6">
    <source>
        <dbReference type="ARBA" id="ARBA00022833"/>
    </source>
</evidence>
<keyword evidence="10" id="KW-1185">Reference proteome</keyword>
<feature type="signal peptide" evidence="7">
    <location>
        <begin position="1"/>
        <end position="20"/>
    </location>
</feature>
<dbReference type="EMBL" id="JACEZS010000017">
    <property type="protein sequence ID" value="MBA5607415.1"/>
    <property type="molecule type" value="Genomic_DNA"/>
</dbReference>
<dbReference type="PANTHER" id="PTHR12147">
    <property type="entry name" value="METALLOPEPTIDASE M28 FAMILY MEMBER"/>
    <property type="match status" value="1"/>
</dbReference>
<evidence type="ECO:0000256" key="7">
    <source>
        <dbReference type="SAM" id="SignalP"/>
    </source>
</evidence>
<dbReference type="GO" id="GO:0004177">
    <property type="term" value="F:aminopeptidase activity"/>
    <property type="evidence" value="ECO:0007669"/>
    <property type="project" value="UniProtKB-KW"/>
</dbReference>
<reference evidence="9 10" key="1">
    <citation type="submission" date="2020-07" db="EMBL/GenBank/DDBJ databases">
        <title>Novel species isolated from subtropical streams in China.</title>
        <authorList>
            <person name="Lu H."/>
        </authorList>
    </citation>
    <scope>NUCLEOTIDE SEQUENCE [LARGE SCALE GENOMIC DNA]</scope>
    <source>
        <strain evidence="9 10">FT3S</strain>
    </source>
</reference>
<dbReference type="AlphaFoldDB" id="A0A7W2I8F2"/>
<name>A0A7W2I8F2_9BURK</name>
<evidence type="ECO:0000313" key="9">
    <source>
        <dbReference type="EMBL" id="MBA5607415.1"/>
    </source>
</evidence>
<accession>A0A7W2I8F2</accession>
<keyword evidence="6" id="KW-0862">Zinc</keyword>
<proteinExistence type="predicted"/>
<protein>
    <submittedName>
        <fullName evidence="9">M20/M25/M40 family metallo-hydrolase</fullName>
    </submittedName>
</protein>
<gene>
    <name evidence="9" type="ORF">H3H36_18825</name>
</gene>
<dbReference type="InterPro" id="IPR046450">
    <property type="entry name" value="PA_dom_sf"/>
</dbReference>
<dbReference type="InterPro" id="IPR007484">
    <property type="entry name" value="Peptidase_M28"/>
</dbReference>
<feature type="chain" id="PRO_5031373594" evidence="7">
    <location>
        <begin position="21"/>
        <end position="557"/>
    </location>
</feature>
<dbReference type="PROSITE" id="PS51257">
    <property type="entry name" value="PROKAR_LIPOPROTEIN"/>
    <property type="match status" value="1"/>
</dbReference>
<dbReference type="Pfam" id="PF04389">
    <property type="entry name" value="Peptidase_M28"/>
    <property type="match status" value="1"/>
</dbReference>
<dbReference type="Gene3D" id="3.50.30.30">
    <property type="match status" value="1"/>
</dbReference>
<dbReference type="Proteomes" id="UP000566711">
    <property type="component" value="Unassembled WGS sequence"/>
</dbReference>
<keyword evidence="3" id="KW-0479">Metal-binding</keyword>
<keyword evidence="4 7" id="KW-0732">Signal</keyword>
<dbReference type="GO" id="GO:0008235">
    <property type="term" value="F:metalloexopeptidase activity"/>
    <property type="evidence" value="ECO:0007669"/>
    <property type="project" value="InterPro"/>
</dbReference>
<dbReference type="Gene3D" id="3.40.630.10">
    <property type="entry name" value="Zn peptidases"/>
    <property type="match status" value="1"/>
</dbReference>
<evidence type="ECO:0000256" key="3">
    <source>
        <dbReference type="ARBA" id="ARBA00022723"/>
    </source>
</evidence>
<evidence type="ECO:0000256" key="1">
    <source>
        <dbReference type="ARBA" id="ARBA00022438"/>
    </source>
</evidence>
<dbReference type="RefSeq" id="WP_182219631.1">
    <property type="nucleotide sequence ID" value="NZ_JACEZS010000017.1"/>
</dbReference>
<evidence type="ECO:0000313" key="10">
    <source>
        <dbReference type="Proteomes" id="UP000566711"/>
    </source>
</evidence>
<evidence type="ECO:0000256" key="4">
    <source>
        <dbReference type="ARBA" id="ARBA00022729"/>
    </source>
</evidence>
<keyword evidence="5 9" id="KW-0378">Hydrolase</keyword>
<dbReference type="InterPro" id="IPR045175">
    <property type="entry name" value="M28_fam"/>
</dbReference>
<feature type="domain" description="Peptidase M28" evidence="8">
    <location>
        <begin position="300"/>
        <end position="521"/>
    </location>
</feature>
<dbReference type="GO" id="GO:0046872">
    <property type="term" value="F:metal ion binding"/>
    <property type="evidence" value="ECO:0007669"/>
    <property type="project" value="UniProtKB-KW"/>
</dbReference>
<evidence type="ECO:0000256" key="5">
    <source>
        <dbReference type="ARBA" id="ARBA00022801"/>
    </source>
</evidence>
<dbReference type="PANTHER" id="PTHR12147:SF56">
    <property type="entry name" value="AMINOPEPTIDASE YDR415C-RELATED"/>
    <property type="match status" value="1"/>
</dbReference>
<keyword evidence="1" id="KW-0031">Aminopeptidase</keyword>
<dbReference type="SUPFAM" id="SSF53187">
    <property type="entry name" value="Zn-dependent exopeptidases"/>
    <property type="match status" value="1"/>
</dbReference>
<dbReference type="GO" id="GO:0006508">
    <property type="term" value="P:proteolysis"/>
    <property type="evidence" value="ECO:0007669"/>
    <property type="project" value="UniProtKB-KW"/>
</dbReference>
<organism evidence="9 10">
    <name type="scientific">Rugamonas fusca</name>
    <dbReference type="NCBI Taxonomy" id="2758568"/>
    <lineage>
        <taxon>Bacteria</taxon>
        <taxon>Pseudomonadati</taxon>
        <taxon>Pseudomonadota</taxon>
        <taxon>Betaproteobacteria</taxon>
        <taxon>Burkholderiales</taxon>
        <taxon>Oxalobacteraceae</taxon>
        <taxon>Telluria group</taxon>
        <taxon>Rugamonas</taxon>
    </lineage>
</organism>